<feature type="compositionally biased region" description="Pro residues" evidence="1">
    <location>
        <begin position="1"/>
        <end position="11"/>
    </location>
</feature>
<feature type="compositionally biased region" description="Low complexity" evidence="1">
    <location>
        <begin position="12"/>
        <end position="23"/>
    </location>
</feature>
<organism evidence="2">
    <name type="scientific">Opuntia streptacantha</name>
    <name type="common">Prickly pear cactus</name>
    <name type="synonym">Opuntia cardona</name>
    <dbReference type="NCBI Taxonomy" id="393608"/>
    <lineage>
        <taxon>Eukaryota</taxon>
        <taxon>Viridiplantae</taxon>
        <taxon>Streptophyta</taxon>
        <taxon>Embryophyta</taxon>
        <taxon>Tracheophyta</taxon>
        <taxon>Spermatophyta</taxon>
        <taxon>Magnoliopsida</taxon>
        <taxon>eudicotyledons</taxon>
        <taxon>Gunneridae</taxon>
        <taxon>Pentapetalae</taxon>
        <taxon>Caryophyllales</taxon>
        <taxon>Cactineae</taxon>
        <taxon>Cactaceae</taxon>
        <taxon>Opuntioideae</taxon>
        <taxon>Opuntia</taxon>
    </lineage>
</organism>
<feature type="region of interest" description="Disordered" evidence="1">
    <location>
        <begin position="1"/>
        <end position="23"/>
    </location>
</feature>
<name>A0A7C9AED7_OPUST</name>
<evidence type="ECO:0000256" key="1">
    <source>
        <dbReference type="SAM" id="MobiDB-lite"/>
    </source>
</evidence>
<reference evidence="2" key="1">
    <citation type="journal article" date="2013" name="J. Plant Res.">
        <title>Effect of fungi and light on seed germination of three Opuntia species from semiarid lands of central Mexico.</title>
        <authorList>
            <person name="Delgado-Sanchez P."/>
            <person name="Jimenez-Bremont J.F."/>
            <person name="Guerrero-Gonzalez Mde L."/>
            <person name="Flores J."/>
        </authorList>
    </citation>
    <scope>NUCLEOTIDE SEQUENCE</scope>
    <source>
        <tissue evidence="2">Cladode</tissue>
    </source>
</reference>
<accession>A0A7C9AED7</accession>
<dbReference type="EMBL" id="GISG01231683">
    <property type="protein sequence ID" value="MBA4666452.1"/>
    <property type="molecule type" value="Transcribed_RNA"/>
</dbReference>
<sequence length="115" mass="13042">MPWAPPNPPTSGPRGRAPSSGRRTTSRLFAGGMWLAFRRWFSFSAKPLFRNSRLIPRFVGLLLLSGFDLSLQQGSMMMAGLIELLLSLRAKGRRELKEGRDIMMSPGTYIMREWL</sequence>
<proteinExistence type="predicted"/>
<evidence type="ECO:0000313" key="2">
    <source>
        <dbReference type="EMBL" id="MBA4666452.1"/>
    </source>
</evidence>
<reference evidence="2" key="2">
    <citation type="submission" date="2020-07" db="EMBL/GenBank/DDBJ databases">
        <authorList>
            <person name="Vera ALvarez R."/>
            <person name="Arias-Moreno D.M."/>
            <person name="Jimenez-Jacinto V."/>
            <person name="Jimenez-Bremont J.F."/>
            <person name="Swaminathan K."/>
            <person name="Moose S.P."/>
            <person name="Guerrero-Gonzalez M.L."/>
            <person name="Marino-Ramirez L."/>
            <person name="Landsman D."/>
            <person name="Rodriguez-Kessler M."/>
            <person name="Delgado-Sanchez P."/>
        </authorList>
    </citation>
    <scope>NUCLEOTIDE SEQUENCE</scope>
    <source>
        <tissue evidence="2">Cladode</tissue>
    </source>
</reference>
<protein>
    <submittedName>
        <fullName evidence="2">Uncharacterized protein</fullName>
    </submittedName>
</protein>
<dbReference type="AlphaFoldDB" id="A0A7C9AED7"/>